<gene>
    <name evidence="1" type="primary">NCL1_45731</name>
    <name evidence="1" type="ORF">TNCT_227171</name>
</gene>
<accession>A0A8X6H0V5</accession>
<comment type="caution">
    <text evidence="1">The sequence shown here is derived from an EMBL/GenBank/DDBJ whole genome shotgun (WGS) entry which is preliminary data.</text>
</comment>
<reference evidence="1" key="1">
    <citation type="submission" date="2020-07" db="EMBL/GenBank/DDBJ databases">
        <title>Multicomponent nature underlies the extraordinary mechanical properties of spider dragline silk.</title>
        <authorList>
            <person name="Kono N."/>
            <person name="Nakamura H."/>
            <person name="Mori M."/>
            <person name="Yoshida Y."/>
            <person name="Ohtoshi R."/>
            <person name="Malay A.D."/>
            <person name="Moran D.A.P."/>
            <person name="Tomita M."/>
            <person name="Numata K."/>
            <person name="Arakawa K."/>
        </authorList>
    </citation>
    <scope>NUCLEOTIDE SEQUENCE</scope>
</reference>
<name>A0A8X6H0V5_TRICU</name>
<dbReference type="AlphaFoldDB" id="A0A8X6H0V5"/>
<proteinExistence type="predicted"/>
<keyword evidence="2" id="KW-1185">Reference proteome</keyword>
<dbReference type="OrthoDB" id="6443573at2759"/>
<evidence type="ECO:0000313" key="2">
    <source>
        <dbReference type="Proteomes" id="UP000887116"/>
    </source>
</evidence>
<dbReference type="EMBL" id="BMAO01007283">
    <property type="protein sequence ID" value="GFR14957.1"/>
    <property type="molecule type" value="Genomic_DNA"/>
</dbReference>
<organism evidence="1 2">
    <name type="scientific">Trichonephila clavata</name>
    <name type="common">Joro spider</name>
    <name type="synonym">Nephila clavata</name>
    <dbReference type="NCBI Taxonomy" id="2740835"/>
    <lineage>
        <taxon>Eukaryota</taxon>
        <taxon>Metazoa</taxon>
        <taxon>Ecdysozoa</taxon>
        <taxon>Arthropoda</taxon>
        <taxon>Chelicerata</taxon>
        <taxon>Arachnida</taxon>
        <taxon>Araneae</taxon>
        <taxon>Araneomorphae</taxon>
        <taxon>Entelegynae</taxon>
        <taxon>Araneoidea</taxon>
        <taxon>Nephilidae</taxon>
        <taxon>Trichonephila</taxon>
    </lineage>
</organism>
<protein>
    <submittedName>
        <fullName evidence="1">Uncharacterized protein</fullName>
    </submittedName>
</protein>
<dbReference type="Proteomes" id="UP000887116">
    <property type="component" value="Unassembled WGS sequence"/>
</dbReference>
<evidence type="ECO:0000313" key="1">
    <source>
        <dbReference type="EMBL" id="GFR14957.1"/>
    </source>
</evidence>
<sequence length="358" mass="43055">MPIDFWPTLQIRAYASLAQAILYTFNLEFLKERSMAHMNVYPTLTNAIEEKVNQRIIPTVVQKKLVGVVMSLAWEVYKWFDCHEHFFPDTYLDLRNKLHWFSFGIIDRLKTARNFIQDVNLNIRERFHLARKYCLQEDVHILWTNMSPDHRLQETYILMRNGAIEIWLQTLDENVPLDWEELSSNERPCFFFGYKLGLRSYFAKLRGSEARYECFYFALKSKRVHHFDLYSCLCQINANDELIDVLTRLPGPQFSEVLQIFLHWPFQNMFLDVVTSFQGLINKHIFYDLVDFLLYKKLEEGWHDHPYEKLFVVFWELFSGYEAHVREDEDLYKVVEYVLENYENFDRSDYASFVNSVI</sequence>